<proteinExistence type="predicted"/>
<sequence length="566" mass="65558">MKKILLLLISVFLIVGCSSQPQENKKVSFHQYLRQIFIEDMENDYLTMHSSLIHPEKYDIKVKKISFGNIDDKNIDYKKRLKTLESYKDSLSGSDKTYYKILHRTYEDQVKMDEYEYMDNICDPNNSFTENMATSLLEFRFDNENDIKNYIKLIESGIDYCKQAVAYLKKQSEEGYFMSSRVSSEYLQSLNKLMTSSWLVSSFNKRTFSFSLSDEKKEKYGEDVKKAYEKSLYPGFKLVKEAVLKYKNTSKNASGLSELKNGKSYFEARVQSILGVDDSLSKMKEKAIALAKQSSDYIQSHLNAELYYKITASNSTGLRTYRSVIQDLVQRYQEDFEKLDHINYEISAMDQSNASSSTLAYYVNPTLDGKETNIIRVNENSTQSKDSLDAYSTLAHESIPGHMYQFNYARMLKRPEILYTVSYLGYAEGYATYVQDYAYKYAPHIDSDVKDILLAEQHLQYALVILSMIGIHNDSYSKTDVKRLWSDYQMNLSFTEVSSLYNQMLDSPFMMCPYYLGYMYIKDIQKNMKSKLGDKYTNKAFNKALVANGNVPIALLESTVIDSMKK</sequence>
<name>A0A0R2H542_9FIRM</name>
<accession>A0A0R2H542</accession>
<dbReference type="AlphaFoldDB" id="A0A0R2H542"/>
<keyword evidence="2" id="KW-1185">Reference proteome</keyword>
<dbReference type="PANTHER" id="PTHR33361:SF2">
    <property type="entry name" value="DUF885 DOMAIN-CONTAINING PROTEIN"/>
    <property type="match status" value="1"/>
</dbReference>
<dbReference type="Proteomes" id="UP000051841">
    <property type="component" value="Unassembled WGS sequence"/>
</dbReference>
<dbReference type="Pfam" id="PF05960">
    <property type="entry name" value="DUF885"/>
    <property type="match status" value="1"/>
</dbReference>
<dbReference type="EMBL" id="JQBL01000033">
    <property type="protein sequence ID" value="KRN47889.1"/>
    <property type="molecule type" value="Genomic_DNA"/>
</dbReference>
<protein>
    <recommendedName>
        <fullName evidence="3">DUF885 domain-containing protein</fullName>
    </recommendedName>
</protein>
<comment type="caution">
    <text evidence="1">The sequence shown here is derived from an EMBL/GenBank/DDBJ whole genome shotgun (WGS) entry which is preliminary data.</text>
</comment>
<evidence type="ECO:0000313" key="2">
    <source>
        <dbReference type="Proteomes" id="UP000051841"/>
    </source>
</evidence>
<dbReference type="PROSITE" id="PS51257">
    <property type="entry name" value="PROKAR_LIPOPROTEIN"/>
    <property type="match status" value="1"/>
</dbReference>
<dbReference type="PATRIC" id="fig|1410657.5.peg.1345"/>
<dbReference type="InterPro" id="IPR010281">
    <property type="entry name" value="DUF885"/>
</dbReference>
<evidence type="ECO:0000313" key="1">
    <source>
        <dbReference type="EMBL" id="KRN47889.1"/>
    </source>
</evidence>
<dbReference type="PANTHER" id="PTHR33361">
    <property type="entry name" value="GLR0591 PROTEIN"/>
    <property type="match status" value="1"/>
</dbReference>
<reference evidence="1 2" key="1">
    <citation type="journal article" date="2015" name="Genome Announc.">
        <title>Expanding the biotechnology potential of lactobacilli through comparative genomics of 213 strains and associated genera.</title>
        <authorList>
            <person name="Sun Z."/>
            <person name="Harris H.M."/>
            <person name="McCann A."/>
            <person name="Guo C."/>
            <person name="Argimon S."/>
            <person name="Zhang W."/>
            <person name="Yang X."/>
            <person name="Jeffery I.B."/>
            <person name="Cooney J.C."/>
            <person name="Kagawa T.F."/>
            <person name="Liu W."/>
            <person name="Song Y."/>
            <person name="Salvetti E."/>
            <person name="Wrobel A."/>
            <person name="Rasinkangas P."/>
            <person name="Parkhill J."/>
            <person name="Rea M.C."/>
            <person name="O'Sullivan O."/>
            <person name="Ritari J."/>
            <person name="Douillard F.P."/>
            <person name="Paul Ross R."/>
            <person name="Yang R."/>
            <person name="Briner A.E."/>
            <person name="Felis G.E."/>
            <person name="de Vos W.M."/>
            <person name="Barrangou R."/>
            <person name="Klaenhammer T.R."/>
            <person name="Caufield P.W."/>
            <person name="Cui Y."/>
            <person name="Zhang H."/>
            <person name="O'Toole P.W."/>
        </authorList>
    </citation>
    <scope>NUCLEOTIDE SEQUENCE [LARGE SCALE GENOMIC DNA]</scope>
    <source>
        <strain evidence="1 2">DSM 20405</strain>
    </source>
</reference>
<evidence type="ECO:0008006" key="3">
    <source>
        <dbReference type="Google" id="ProtNLM"/>
    </source>
</evidence>
<dbReference type="RefSeq" id="WP_031589689.1">
    <property type="nucleotide sequence ID" value="NZ_JNKN01000035.1"/>
</dbReference>
<gene>
    <name evidence="1" type="ORF">IV49_GL001301</name>
</gene>
<organism evidence="1 2">
    <name type="scientific">Kandleria vitulina DSM 20405</name>
    <dbReference type="NCBI Taxonomy" id="1410657"/>
    <lineage>
        <taxon>Bacteria</taxon>
        <taxon>Bacillati</taxon>
        <taxon>Bacillota</taxon>
        <taxon>Erysipelotrichia</taxon>
        <taxon>Erysipelotrichales</taxon>
        <taxon>Coprobacillaceae</taxon>
        <taxon>Kandleria</taxon>
    </lineage>
</organism>